<accession>A0A250J2T9</accession>
<proteinExistence type="predicted"/>
<reference evidence="1 2" key="1">
    <citation type="submission" date="2017-06" db="EMBL/GenBank/DDBJ databases">
        <title>Sequencing and comparative analysis of myxobacterial genomes.</title>
        <authorList>
            <person name="Rupp O."/>
            <person name="Goesmann A."/>
            <person name="Sogaard-Andersen L."/>
        </authorList>
    </citation>
    <scope>NUCLEOTIDE SEQUENCE [LARGE SCALE GENOMIC DNA]</scope>
    <source>
        <strain evidence="1 2">DSM 52655</strain>
    </source>
</reference>
<evidence type="ECO:0000313" key="1">
    <source>
        <dbReference type="EMBL" id="ATB38275.1"/>
    </source>
</evidence>
<dbReference type="Proteomes" id="UP000217257">
    <property type="component" value="Chromosome"/>
</dbReference>
<dbReference type="RefSeq" id="WP_269770248.1">
    <property type="nucleotide sequence ID" value="NZ_CP022098.1"/>
</dbReference>
<name>A0A250J2T9_9BACT</name>
<gene>
    <name evidence="1" type="ORF">CYFUS_003709</name>
</gene>
<dbReference type="AlphaFoldDB" id="A0A250J2T9"/>
<dbReference type="EMBL" id="CP022098">
    <property type="protein sequence ID" value="ATB38275.1"/>
    <property type="molecule type" value="Genomic_DNA"/>
</dbReference>
<evidence type="ECO:0000313" key="2">
    <source>
        <dbReference type="Proteomes" id="UP000217257"/>
    </source>
</evidence>
<dbReference type="KEGG" id="cfus:CYFUS_003709"/>
<sequence>MPHVIVKLYDVSPEHWVDVDGGYTVRWVVPRETQALTEEKQP</sequence>
<protein>
    <submittedName>
        <fullName evidence="1">Uncharacterized protein</fullName>
    </submittedName>
</protein>
<organism evidence="1 2">
    <name type="scientific">Cystobacter fuscus</name>
    <dbReference type="NCBI Taxonomy" id="43"/>
    <lineage>
        <taxon>Bacteria</taxon>
        <taxon>Pseudomonadati</taxon>
        <taxon>Myxococcota</taxon>
        <taxon>Myxococcia</taxon>
        <taxon>Myxococcales</taxon>
        <taxon>Cystobacterineae</taxon>
        <taxon>Archangiaceae</taxon>
        <taxon>Cystobacter</taxon>
    </lineage>
</organism>